<feature type="domain" description="Flagellar motor switch protein FliG middle" evidence="12">
    <location>
        <begin position="118"/>
        <end position="188"/>
    </location>
</feature>
<evidence type="ECO:0000256" key="5">
    <source>
        <dbReference type="ARBA" id="ARBA00022475"/>
    </source>
</evidence>
<comment type="caution">
    <text evidence="14">The sequence shown here is derived from an EMBL/GenBank/DDBJ whole genome shotgun (WGS) entry which is preliminary data.</text>
</comment>
<dbReference type="AlphaFoldDB" id="A0A2S8F2E1"/>
<gene>
    <name evidence="14" type="ORF">C5Y98_30960</name>
</gene>
<dbReference type="InterPro" id="IPR023087">
    <property type="entry name" value="Flg_Motor_Flig_C"/>
</dbReference>
<dbReference type="Proteomes" id="UP000239388">
    <property type="component" value="Unassembled WGS sequence"/>
</dbReference>
<keyword evidence="6" id="KW-0145">Chemotaxis</keyword>
<feature type="compositionally biased region" description="Pro residues" evidence="10">
    <location>
        <begin position="93"/>
        <end position="108"/>
    </location>
</feature>
<organism evidence="14 15">
    <name type="scientific">Blastopirellula marina</name>
    <dbReference type="NCBI Taxonomy" id="124"/>
    <lineage>
        <taxon>Bacteria</taxon>
        <taxon>Pseudomonadati</taxon>
        <taxon>Planctomycetota</taxon>
        <taxon>Planctomycetia</taxon>
        <taxon>Pirellulales</taxon>
        <taxon>Pirellulaceae</taxon>
        <taxon>Blastopirellula</taxon>
    </lineage>
</organism>
<dbReference type="InterPro" id="IPR032779">
    <property type="entry name" value="FliG_M"/>
</dbReference>
<feature type="domain" description="Flagellar motor switch protein FliG N-terminal" evidence="13">
    <location>
        <begin position="9"/>
        <end position="67"/>
    </location>
</feature>
<accession>A0A2S8F2E1</accession>
<dbReference type="InterPro" id="IPR028263">
    <property type="entry name" value="FliG_N"/>
</dbReference>
<dbReference type="OrthoDB" id="9780302at2"/>
<dbReference type="Pfam" id="PF14842">
    <property type="entry name" value="FliG_N"/>
    <property type="match status" value="1"/>
</dbReference>
<evidence type="ECO:0000256" key="6">
    <source>
        <dbReference type="ARBA" id="ARBA00022500"/>
    </source>
</evidence>
<keyword evidence="5" id="KW-1003">Cell membrane</keyword>
<keyword evidence="8" id="KW-0472">Membrane</keyword>
<evidence type="ECO:0000256" key="2">
    <source>
        <dbReference type="ARBA" id="ARBA00004413"/>
    </source>
</evidence>
<dbReference type="InterPro" id="IPR011002">
    <property type="entry name" value="FliG_a-hlx"/>
</dbReference>
<dbReference type="GO" id="GO:0006935">
    <property type="term" value="P:chemotaxis"/>
    <property type="evidence" value="ECO:0007669"/>
    <property type="project" value="UniProtKB-KW"/>
</dbReference>
<keyword evidence="7" id="KW-0283">Flagellar rotation</keyword>
<dbReference type="GO" id="GO:0003774">
    <property type="term" value="F:cytoskeletal motor activity"/>
    <property type="evidence" value="ECO:0007669"/>
    <property type="project" value="InterPro"/>
</dbReference>
<evidence type="ECO:0000259" key="12">
    <source>
        <dbReference type="Pfam" id="PF14841"/>
    </source>
</evidence>
<dbReference type="GO" id="GO:0071973">
    <property type="term" value="P:bacterial-type flagellum-dependent cell motility"/>
    <property type="evidence" value="ECO:0007669"/>
    <property type="project" value="InterPro"/>
</dbReference>
<keyword evidence="9" id="KW-0975">Bacterial flagellum</keyword>
<dbReference type="SUPFAM" id="SSF48029">
    <property type="entry name" value="FliG"/>
    <property type="match status" value="3"/>
</dbReference>
<protein>
    <recommendedName>
        <fullName evidence="4">Flagellar motor switch protein FliG</fullName>
    </recommendedName>
</protein>
<dbReference type="GO" id="GO:0009425">
    <property type="term" value="C:bacterial-type flagellum basal body"/>
    <property type="evidence" value="ECO:0007669"/>
    <property type="project" value="UniProtKB-SubCell"/>
</dbReference>
<evidence type="ECO:0000256" key="8">
    <source>
        <dbReference type="ARBA" id="ARBA00023136"/>
    </source>
</evidence>
<name>A0A2S8F2E1_9BACT</name>
<evidence type="ECO:0000313" key="15">
    <source>
        <dbReference type="Proteomes" id="UP000239388"/>
    </source>
</evidence>
<evidence type="ECO:0000313" key="14">
    <source>
        <dbReference type="EMBL" id="PQO26267.1"/>
    </source>
</evidence>
<dbReference type="PRINTS" id="PR00954">
    <property type="entry name" value="FLGMOTORFLIG"/>
</dbReference>
<comment type="subcellular location">
    <subcellularLocation>
        <location evidence="1">Bacterial flagellum basal body</location>
    </subcellularLocation>
    <subcellularLocation>
        <location evidence="2">Cell membrane</location>
        <topology evidence="2">Peripheral membrane protein</topology>
        <orientation evidence="2">Cytoplasmic side</orientation>
    </subcellularLocation>
</comment>
<reference evidence="14 15" key="1">
    <citation type="submission" date="2018-02" db="EMBL/GenBank/DDBJ databases">
        <title>Comparative genomes isolates from brazilian mangrove.</title>
        <authorList>
            <person name="Araujo J.E."/>
            <person name="Taketani R.G."/>
            <person name="Silva M.C.P."/>
            <person name="Loureco M.V."/>
            <person name="Andreote F.D."/>
        </authorList>
    </citation>
    <scope>NUCLEOTIDE SEQUENCE [LARGE SCALE GENOMIC DNA]</scope>
    <source>
        <strain evidence="14 15">NAP PRIS-MGV</strain>
    </source>
</reference>
<comment type="similarity">
    <text evidence="3">Belongs to the FliG family.</text>
</comment>
<evidence type="ECO:0000259" key="11">
    <source>
        <dbReference type="Pfam" id="PF01706"/>
    </source>
</evidence>
<dbReference type="Pfam" id="PF01706">
    <property type="entry name" value="FliG_C"/>
    <property type="match status" value="1"/>
</dbReference>
<dbReference type="Pfam" id="PF14841">
    <property type="entry name" value="FliG_M"/>
    <property type="match status" value="1"/>
</dbReference>
<dbReference type="PANTHER" id="PTHR30534:SF0">
    <property type="entry name" value="FLAGELLAR MOTOR SWITCH PROTEIN FLIG"/>
    <property type="match status" value="1"/>
</dbReference>
<feature type="domain" description="Flagellar motor switch protein FliG C-terminal" evidence="11">
    <location>
        <begin position="298"/>
        <end position="373"/>
    </location>
</feature>
<sequence>MTDGIDKQMIRKAAIVVAELDPDAADTLLDGFPEEIAQQVRYESLFVDDVPSDERRAVLAEFMQIRSGGAAPKQQPGDELMLSSAGRTTSYPPAKPTPPPQPAAPVPPPFHFLNDAPPEMLAPFFEQESPQVIAVVLSHLEPARASAILRELPVDMQATVIQRLVDLGHTDPEVLRDIESRLQAIVQDQLQAMTHRHLGLSAAKAILAASDAANSAEVLKTLKSRSAAMAKRLGADLAPETPAPQATSPAAEAIYAPVETARVAQEIEAFNPAKKSVTQPSPTKPEPPAEPVVPLAEFVKFDDALLGQVLAETEPQTVLLALAGASNAVTQRFYRGLSKREIRDLQRRIRDLQPMLIRDIDAAQKRLGVIAARVIGQRQQGGSRLSASA</sequence>
<dbReference type="PANTHER" id="PTHR30534">
    <property type="entry name" value="FLAGELLAR MOTOR SWITCH PROTEIN FLIG"/>
    <property type="match status" value="1"/>
</dbReference>
<evidence type="ECO:0000256" key="4">
    <source>
        <dbReference type="ARBA" id="ARBA00021870"/>
    </source>
</evidence>
<dbReference type="RefSeq" id="WP_105360221.1">
    <property type="nucleotide sequence ID" value="NZ_PUIB01000032.1"/>
</dbReference>
<dbReference type="InterPro" id="IPR000090">
    <property type="entry name" value="Flg_Motor_Flig"/>
</dbReference>
<dbReference type="GO" id="GO:0005886">
    <property type="term" value="C:plasma membrane"/>
    <property type="evidence" value="ECO:0007669"/>
    <property type="project" value="UniProtKB-SubCell"/>
</dbReference>
<evidence type="ECO:0000256" key="9">
    <source>
        <dbReference type="ARBA" id="ARBA00023143"/>
    </source>
</evidence>
<evidence type="ECO:0000256" key="3">
    <source>
        <dbReference type="ARBA" id="ARBA00010299"/>
    </source>
</evidence>
<dbReference type="Gene3D" id="1.10.220.30">
    <property type="match status" value="3"/>
</dbReference>
<evidence type="ECO:0000256" key="7">
    <source>
        <dbReference type="ARBA" id="ARBA00022779"/>
    </source>
</evidence>
<evidence type="ECO:0000256" key="10">
    <source>
        <dbReference type="SAM" id="MobiDB-lite"/>
    </source>
</evidence>
<dbReference type="EMBL" id="PUIB01000032">
    <property type="protein sequence ID" value="PQO26267.1"/>
    <property type="molecule type" value="Genomic_DNA"/>
</dbReference>
<feature type="region of interest" description="Disordered" evidence="10">
    <location>
        <begin position="68"/>
        <end position="108"/>
    </location>
</feature>
<proteinExistence type="inferred from homology"/>
<evidence type="ECO:0000256" key="1">
    <source>
        <dbReference type="ARBA" id="ARBA00004117"/>
    </source>
</evidence>
<evidence type="ECO:0000259" key="13">
    <source>
        <dbReference type="Pfam" id="PF14842"/>
    </source>
</evidence>